<keyword evidence="6" id="KW-1185">Reference proteome</keyword>
<dbReference type="InterPro" id="IPR047679">
    <property type="entry name" value="BREX_BrxC"/>
</dbReference>
<organism evidence="5 6">
    <name type="scientific">Terrisporobacter petrolearius</name>
    <dbReference type="NCBI Taxonomy" id="1460447"/>
    <lineage>
        <taxon>Bacteria</taxon>
        <taxon>Bacillati</taxon>
        <taxon>Bacillota</taxon>
        <taxon>Clostridia</taxon>
        <taxon>Peptostreptococcales</taxon>
        <taxon>Peptostreptococcaceae</taxon>
        <taxon>Terrisporobacter</taxon>
    </lineage>
</organism>
<dbReference type="SUPFAM" id="SSF52540">
    <property type="entry name" value="P-loop containing nucleoside triphosphate hydrolases"/>
    <property type="match status" value="1"/>
</dbReference>
<name>A0ABZ3FE68_9FIRM</name>
<feature type="region of interest" description="Disordered" evidence="1">
    <location>
        <begin position="1111"/>
        <end position="1140"/>
    </location>
</feature>
<protein>
    <recommendedName>
        <fullName evidence="7">BREX system P-loop protein BrxC</fullName>
    </recommendedName>
</protein>
<feature type="domain" description="Probable ATP-binding protein BrxC alpha-helical" evidence="3">
    <location>
        <begin position="861"/>
        <end position="986"/>
    </location>
</feature>
<evidence type="ECO:0000256" key="1">
    <source>
        <dbReference type="SAM" id="MobiDB-lite"/>
    </source>
</evidence>
<feature type="domain" description="Probable ATP-binding protein BrxC 4th six-stranded beta-sheet" evidence="4">
    <location>
        <begin position="551"/>
        <end position="723"/>
    </location>
</feature>
<feature type="compositionally biased region" description="Gly residues" evidence="1">
    <location>
        <begin position="1120"/>
        <end position="1129"/>
    </location>
</feature>
<dbReference type="Proteomes" id="UP001477947">
    <property type="component" value="Chromosome"/>
</dbReference>
<feature type="domain" description="Probable ATP-binding protein BrxC winged helix-turn-helix" evidence="2">
    <location>
        <begin position="730"/>
        <end position="855"/>
    </location>
</feature>
<dbReference type="NCBIfam" id="NF033441">
    <property type="entry name" value="BREX_BrxC"/>
    <property type="match status" value="1"/>
</dbReference>
<evidence type="ECO:0000313" key="6">
    <source>
        <dbReference type="Proteomes" id="UP001477947"/>
    </source>
</evidence>
<evidence type="ECO:0000259" key="3">
    <source>
        <dbReference type="Pfam" id="PF25792"/>
    </source>
</evidence>
<accession>A0ABZ3FE68</accession>
<evidence type="ECO:0000313" key="5">
    <source>
        <dbReference type="EMBL" id="XAM41689.1"/>
    </source>
</evidence>
<reference evidence="5 6" key="1">
    <citation type="submission" date="2024-04" db="EMBL/GenBank/DDBJ databases">
        <title>Isolation and characterization of novel acetogenic strains of the genera Terrisporobacter and Acetoanaerobium.</title>
        <authorList>
            <person name="Boeer T."/>
            <person name="Schueler M.A."/>
            <person name="Lueschen A."/>
            <person name="Eysell L."/>
            <person name="Droege J."/>
            <person name="Heinemann M."/>
            <person name="Engelhardt L."/>
            <person name="Basen M."/>
            <person name="Daniel R."/>
        </authorList>
    </citation>
    <scope>NUCLEOTIDE SEQUENCE [LARGE SCALE GENOMIC DNA]</scope>
    <source>
        <strain evidence="5 6">ELB</strain>
    </source>
</reference>
<evidence type="ECO:0000259" key="2">
    <source>
        <dbReference type="Pfam" id="PF25791"/>
    </source>
</evidence>
<dbReference type="EMBL" id="CP154622">
    <property type="protein sequence ID" value="XAM41689.1"/>
    <property type="molecule type" value="Genomic_DNA"/>
</dbReference>
<sequence length="1187" mass="137198">MFEKSIDRDIKGVIKVGQDDNLNVLQELEEYVLTEELSKHFDVFFENYKKGIVGHTDNMGVWISGFFGSGKSHFLKILSYLLENKEVDGKRAIDYFESKIQDPMVLADMQKAGNTTTDVILFNIDSKSESNYKSSKDAILKVFNKVFDEMQGYCGVLPWVADLERQLVKDKHYDKFKEYFEEEGGSTWEDSREDIFYEEDSVVEALMKTRNISEEAARNWFNKAEENYTLSIEKFAKRINEYIESKGSNHHVVFLVDEIGQYIGDDSGLMLNLQTVVEDLGIHCGGKCWVLVTSQQDIDAITKGQVKGNDFSKIQGRFNTRLSLSSANVDEVIKKRILKKTEGAKETLEILYDQKQSILKNLINFTDSAEMKTYENSRDFAEVYPFVPYQFNLLQKVFEGVRLHGASGKHISEGERSLLGAFQESAIRYKDADLGTLIPFAVFYETIENFLDGSIKSVISKAKKNSRLNDFDIEVIKVLFLLKYVKELKANLDNLSTLMLSNIDDDKIDTKKKIQESLNKLIRETLVQKNGDEYVFLTNDEQDINKEIQNMQVDIGETINKVGEIVFGEIYKTTKFRYTPKKDFSFNKFIDETPYGLTNNEIGIKIITPYHDIDELTAYDLRQLSAKENNVIVKLGNDTTFLEEIEESLKIDKYMRLNSGSKSNATIEAIKIRKGEEKNERRERANLLLRENIKTAEIYVNGNLVEIKEKEATDRINKGLRTLVDVTYNKFSYIKKNISSSKEIIDYLNKENHVQLGLNPLDEEPNKLAIDEVLRFVERYSIGSSVTVKSIITEFSKKPYGWEELDIQSLIAKLFKEQKVKLECSGENITTSNRDVANYITKRDYVEKTKVKVRKGVPAKQIKSAKDISKDVFFITITQSDEDGVMNEFKSIAKDRLYEIERLLDKYKFARYPGKKVLEIGKDLIEKSLYNREPVEFFKCVDSLYDDFLDFEEDSEEIIKFFKEGNSQKKHFDLALQKIKHADDNKEYLDEETKKVVNSILEIVEMKEPYRRIHELPMMIEKYNDKLLDLYENEADQIRPTLINHKNEVLSYFEEFDLPEELRGRYIRKFDDLMEKLNLAKQFNEILAMPQLSQRARTSCIEDINKEVAKRLPKPESIPTGGGDKGGSGKVIDPPPAPPKVTRTLYKSNLIPYQPIVETEEDIEKIISDLRSKLEKELKEKGEFKLV</sequence>
<dbReference type="InterPro" id="IPR058038">
    <property type="entry name" value="BREX_BrxC_wHTH"/>
</dbReference>
<dbReference type="InterPro" id="IPR027417">
    <property type="entry name" value="P-loop_NTPase"/>
</dbReference>
<dbReference type="Pfam" id="PF25791">
    <property type="entry name" value="WHD_BREX_BrxC"/>
    <property type="match status" value="1"/>
</dbReference>
<proteinExistence type="predicted"/>
<dbReference type="InterPro" id="IPR058037">
    <property type="entry name" value="BREX_BrxC_helical"/>
</dbReference>
<dbReference type="InterPro" id="IPR058036">
    <property type="entry name" value="BREX_BrxC_4th"/>
</dbReference>
<evidence type="ECO:0008006" key="7">
    <source>
        <dbReference type="Google" id="ProtNLM"/>
    </source>
</evidence>
<gene>
    <name evidence="5" type="ORF">TPELB_20020</name>
</gene>
<evidence type="ECO:0000259" key="4">
    <source>
        <dbReference type="Pfam" id="PF25796"/>
    </source>
</evidence>
<dbReference type="Pfam" id="PF25792">
    <property type="entry name" value="BREX_BrxC_helical"/>
    <property type="match status" value="1"/>
</dbReference>
<dbReference type="Pfam" id="PF25796">
    <property type="entry name" value="BREX_BrxC_4th"/>
    <property type="match status" value="1"/>
</dbReference>